<protein>
    <submittedName>
        <fullName evidence="3">Uncharacterized protein</fullName>
    </submittedName>
</protein>
<dbReference type="PANTHER" id="PTHR43941:SF1">
    <property type="entry name" value="STRUCTURAL MAINTENANCE OF CHROMOSOMES PROTEIN 2"/>
    <property type="match status" value="1"/>
</dbReference>
<evidence type="ECO:0000313" key="3">
    <source>
        <dbReference type="EMBL" id="OBZ82269.1"/>
    </source>
</evidence>
<feature type="compositionally biased region" description="Polar residues" evidence="2">
    <location>
        <begin position="171"/>
        <end position="186"/>
    </location>
</feature>
<dbReference type="InParanoid" id="A0A1C7N0W4"/>
<dbReference type="AlphaFoldDB" id="A0A1C7N0W4"/>
<evidence type="ECO:0000256" key="1">
    <source>
        <dbReference type="SAM" id="Coils"/>
    </source>
</evidence>
<keyword evidence="1" id="KW-0175">Coiled coil</keyword>
<dbReference type="GO" id="GO:0000796">
    <property type="term" value="C:condensin complex"/>
    <property type="evidence" value="ECO:0007669"/>
    <property type="project" value="TreeGrafter"/>
</dbReference>
<sequence>MTEQAKVEQTTVWRQKAEKAEEELFLSLKENKHYKDVISILETSLEQTKKQIKRQDSLFKTNSNTSFNNSSFSLVVDNKQDDLTANSEVASNNSFDQQELVERIVQLQEDNNQLVRINDDLESQLVIQRNQSALEVKNLELELMKLAAVNDRLEKEMEQVAPQRKSLSAFNRDSNHFTSPPQTPRISSPPLLLSQNNGSTIHSKIQREISSPSISRLSKSASLRSVSTALMDNNRQHLNDEGRIVSFSSSRSDVAGNQRGSLAGRHSKTYFGSTILPPPTAPPCNPLPPIPSPLPAPPTLSESLVQDNETLLSTSRPNSIENSSFLSLRRQDSIASSTFSEVMSASSITSFDSEKYDRIIRSLQRKAQTAENDVKAHQDVICKLETQLLRSESSMLEVKKQLDKLSREKQAYNLEISNLRTQVSQIQSQQMSSNQESISERQELENKLKQQKELKEKAEKARRILENRMDELMNRKSKFMCF</sequence>
<evidence type="ECO:0000256" key="2">
    <source>
        <dbReference type="SAM" id="MobiDB-lite"/>
    </source>
</evidence>
<evidence type="ECO:0000313" key="4">
    <source>
        <dbReference type="Proteomes" id="UP000093000"/>
    </source>
</evidence>
<dbReference type="GO" id="GO:0007076">
    <property type="term" value="P:mitotic chromosome condensation"/>
    <property type="evidence" value="ECO:0007669"/>
    <property type="project" value="TreeGrafter"/>
</dbReference>
<gene>
    <name evidence="3" type="ORF">A0J61_09676</name>
</gene>
<feature type="coiled-coil region" evidence="1">
    <location>
        <begin position="97"/>
        <end position="156"/>
    </location>
</feature>
<name>A0A1C7N0W4_9FUNG</name>
<dbReference type="Proteomes" id="UP000093000">
    <property type="component" value="Unassembled WGS sequence"/>
</dbReference>
<comment type="caution">
    <text evidence="3">The sequence shown here is derived from an EMBL/GenBank/DDBJ whole genome shotgun (WGS) entry which is preliminary data.</text>
</comment>
<dbReference type="GO" id="GO:0000793">
    <property type="term" value="C:condensed chromosome"/>
    <property type="evidence" value="ECO:0007669"/>
    <property type="project" value="TreeGrafter"/>
</dbReference>
<organism evidence="3 4">
    <name type="scientific">Choanephora cucurbitarum</name>
    <dbReference type="NCBI Taxonomy" id="101091"/>
    <lineage>
        <taxon>Eukaryota</taxon>
        <taxon>Fungi</taxon>
        <taxon>Fungi incertae sedis</taxon>
        <taxon>Mucoromycota</taxon>
        <taxon>Mucoromycotina</taxon>
        <taxon>Mucoromycetes</taxon>
        <taxon>Mucorales</taxon>
        <taxon>Mucorineae</taxon>
        <taxon>Choanephoraceae</taxon>
        <taxon>Choanephoroideae</taxon>
        <taxon>Choanephora</taxon>
    </lineage>
</organism>
<proteinExistence type="predicted"/>
<feature type="region of interest" description="Disordered" evidence="2">
    <location>
        <begin position="426"/>
        <end position="456"/>
    </location>
</feature>
<reference evidence="3 4" key="1">
    <citation type="submission" date="2016-03" db="EMBL/GenBank/DDBJ databases">
        <title>Choanephora cucurbitarum.</title>
        <authorList>
            <person name="Min B."/>
            <person name="Park H."/>
            <person name="Park J.-H."/>
            <person name="Shin H.-D."/>
            <person name="Choi I.-G."/>
        </authorList>
    </citation>
    <scope>NUCLEOTIDE SEQUENCE [LARGE SCALE GENOMIC DNA]</scope>
    <source>
        <strain evidence="3 4">KUS-F28377</strain>
    </source>
</reference>
<accession>A0A1C7N0W4</accession>
<feature type="compositionally biased region" description="Low complexity" evidence="2">
    <location>
        <begin position="426"/>
        <end position="437"/>
    </location>
</feature>
<feature type="region of interest" description="Disordered" evidence="2">
    <location>
        <begin position="171"/>
        <end position="191"/>
    </location>
</feature>
<dbReference type="OrthoDB" id="3176171at2759"/>
<keyword evidence="4" id="KW-1185">Reference proteome</keyword>
<feature type="compositionally biased region" description="Basic and acidic residues" evidence="2">
    <location>
        <begin position="438"/>
        <end position="456"/>
    </location>
</feature>
<dbReference type="GO" id="GO:0000785">
    <property type="term" value="C:chromatin"/>
    <property type="evidence" value="ECO:0007669"/>
    <property type="project" value="TreeGrafter"/>
</dbReference>
<dbReference type="EMBL" id="LUGH01000907">
    <property type="protein sequence ID" value="OBZ82269.1"/>
    <property type="molecule type" value="Genomic_DNA"/>
</dbReference>
<dbReference type="GO" id="GO:0003682">
    <property type="term" value="F:chromatin binding"/>
    <property type="evidence" value="ECO:0007669"/>
    <property type="project" value="TreeGrafter"/>
</dbReference>
<dbReference type="PANTHER" id="PTHR43941">
    <property type="entry name" value="STRUCTURAL MAINTENANCE OF CHROMOSOMES PROTEIN 2"/>
    <property type="match status" value="1"/>
</dbReference>